<proteinExistence type="predicted"/>
<evidence type="ECO:0000313" key="2">
    <source>
        <dbReference type="EMBL" id="SHG88930.1"/>
    </source>
</evidence>
<gene>
    <name evidence="2" type="ORF">SAMN05216361_3236</name>
</gene>
<keyword evidence="1" id="KW-0812">Transmembrane</keyword>
<dbReference type="OrthoDB" id="6335244at2"/>
<feature type="transmembrane region" description="Helical" evidence="1">
    <location>
        <begin position="98"/>
        <end position="118"/>
    </location>
</feature>
<protein>
    <submittedName>
        <fullName evidence="2">Uncharacterized protein</fullName>
    </submittedName>
</protein>
<dbReference type="RefSeq" id="WP_084526628.1">
    <property type="nucleotide sequence ID" value="NZ_FQWD01000005.1"/>
</dbReference>
<feature type="transmembrane region" description="Helical" evidence="1">
    <location>
        <begin position="38"/>
        <end position="57"/>
    </location>
</feature>
<feature type="transmembrane region" description="Helical" evidence="1">
    <location>
        <begin position="212"/>
        <end position="230"/>
    </location>
</feature>
<reference evidence="3" key="1">
    <citation type="submission" date="2016-11" db="EMBL/GenBank/DDBJ databases">
        <authorList>
            <person name="Varghese N."/>
            <person name="Submissions S."/>
        </authorList>
    </citation>
    <scope>NUCLEOTIDE SEQUENCE [LARGE SCALE GENOMIC DNA]</scope>
    <source>
        <strain evidence="3">CGMCC 1.8995</strain>
    </source>
</reference>
<keyword evidence="1" id="KW-0472">Membrane</keyword>
<keyword evidence="1" id="KW-1133">Transmembrane helix</keyword>
<keyword evidence="3" id="KW-1185">Reference proteome</keyword>
<dbReference type="STRING" id="634436.SAMN05216361_3236"/>
<feature type="transmembrane region" description="Helical" evidence="1">
    <location>
        <begin position="185"/>
        <end position="206"/>
    </location>
</feature>
<dbReference type="AlphaFoldDB" id="A0A1M5NHD5"/>
<dbReference type="Proteomes" id="UP000184520">
    <property type="component" value="Unassembled WGS sequence"/>
</dbReference>
<feature type="transmembrane region" description="Helical" evidence="1">
    <location>
        <begin position="69"/>
        <end position="92"/>
    </location>
</feature>
<name>A0A1M5NHD5_9ALTE</name>
<sequence length="330" mass="37343">MRKVTRYRLAFLLLAIGLYVLGIHLTPDEFNPDENWPVFAGLFTLYFAVIPLLHLLLVVIGSKQKLWKILIPFSTSSLVCRYSMPAALASYFEFIAYLRYPIIAVLLIIELAIVYHVVRMLWQCRTMQGDPRASAIKKMGDEDEKKRTTAVLFAYEPATWYYLFPFLSRNHAPSLAHLRLVSSSWITLVVLQIVLFVVTGALYYALALWSQLAAIIVGTLVGYTFIYLIANYRISKHHSAYVLDGHLVLNNNYLNLLVIPLTAISSIETDKVASPDEHALCLGNGSPNVKLTLSTPCCYYNLMATLTDYVEEVYLSVDTPEAFKTLQTQK</sequence>
<dbReference type="EMBL" id="FQWD01000005">
    <property type="protein sequence ID" value="SHG88930.1"/>
    <property type="molecule type" value="Genomic_DNA"/>
</dbReference>
<accession>A0A1M5NHD5</accession>
<organism evidence="2 3">
    <name type="scientific">Marisediminitalea aggregata</name>
    <dbReference type="NCBI Taxonomy" id="634436"/>
    <lineage>
        <taxon>Bacteria</taxon>
        <taxon>Pseudomonadati</taxon>
        <taxon>Pseudomonadota</taxon>
        <taxon>Gammaproteobacteria</taxon>
        <taxon>Alteromonadales</taxon>
        <taxon>Alteromonadaceae</taxon>
        <taxon>Marisediminitalea</taxon>
    </lineage>
</organism>
<evidence type="ECO:0000313" key="3">
    <source>
        <dbReference type="Proteomes" id="UP000184520"/>
    </source>
</evidence>
<evidence type="ECO:0000256" key="1">
    <source>
        <dbReference type="SAM" id="Phobius"/>
    </source>
</evidence>